<organism evidence="1">
    <name type="scientific">uncultured Acidobacteria bacterium HF4000_26D02</name>
    <dbReference type="NCBI Taxonomy" id="710731"/>
    <lineage>
        <taxon>Bacteria</taxon>
        <taxon>Pseudomonadati</taxon>
        <taxon>Acidobacteriota</taxon>
        <taxon>environmental samples</taxon>
    </lineage>
</organism>
<dbReference type="AlphaFoldDB" id="E0XW81"/>
<sequence>MVDGAYGPTCNRSIAWFDSITSTRQFRNRARSNGVTTPTSVANPIAPSGVSIWNATVAASASCDTSNGVNRNPQISVGVPHWRSRHDETLASLQTARVAAVACTGTPCRRENSAAPRVWSPWACVMTTAPMLAGDTAMLSSRRATSR</sequence>
<dbReference type="EMBL" id="GU474896">
    <property type="protein sequence ID" value="ADI18672.1"/>
    <property type="molecule type" value="Genomic_DNA"/>
</dbReference>
<reference evidence="1" key="1">
    <citation type="journal article" date="2011" name="Environ. Microbiol.">
        <title>Time-series analyses of Monterey Bay coastal microbial picoplankton using a 'genome proxy' microarray.</title>
        <authorList>
            <person name="Rich V.I."/>
            <person name="Pham V.D."/>
            <person name="Eppley J."/>
            <person name="Shi Y."/>
            <person name="DeLong E.F."/>
        </authorList>
    </citation>
    <scope>NUCLEOTIDE SEQUENCE</scope>
</reference>
<name>E0XW81_9BACT</name>
<protein>
    <submittedName>
        <fullName evidence="1">Uncharacterized protein</fullName>
    </submittedName>
</protein>
<proteinExistence type="predicted"/>
<evidence type="ECO:0000313" key="1">
    <source>
        <dbReference type="EMBL" id="ADI18672.1"/>
    </source>
</evidence>
<accession>E0XW81</accession>